<gene>
    <name evidence="3" type="ORF">J2S57_005168</name>
</gene>
<evidence type="ECO:0000256" key="1">
    <source>
        <dbReference type="SAM" id="MobiDB-lite"/>
    </source>
</evidence>
<keyword evidence="2" id="KW-0812">Transmembrane</keyword>
<proteinExistence type="predicted"/>
<reference evidence="3 4" key="1">
    <citation type="submission" date="2023-07" db="EMBL/GenBank/DDBJ databases">
        <title>Sequencing the genomes of 1000 actinobacteria strains.</title>
        <authorList>
            <person name="Klenk H.-P."/>
        </authorList>
    </citation>
    <scope>NUCLEOTIDE SEQUENCE [LARGE SCALE GENOMIC DNA]</scope>
    <source>
        <strain evidence="3 4">DSM 44388</strain>
    </source>
</reference>
<name>A0ABT9P9P6_9ACTN</name>
<comment type="caution">
    <text evidence="3">The sequence shown here is derived from an EMBL/GenBank/DDBJ whole genome shotgun (WGS) entry which is preliminary data.</text>
</comment>
<keyword evidence="2" id="KW-1133">Transmembrane helix</keyword>
<dbReference type="Proteomes" id="UP001235712">
    <property type="component" value="Unassembled WGS sequence"/>
</dbReference>
<keyword evidence="4" id="KW-1185">Reference proteome</keyword>
<feature type="region of interest" description="Disordered" evidence="1">
    <location>
        <begin position="1"/>
        <end position="29"/>
    </location>
</feature>
<protein>
    <submittedName>
        <fullName evidence="3">Uncharacterized protein</fullName>
    </submittedName>
</protein>
<feature type="transmembrane region" description="Helical" evidence="2">
    <location>
        <begin position="42"/>
        <end position="62"/>
    </location>
</feature>
<dbReference type="EMBL" id="JAUSQZ010000001">
    <property type="protein sequence ID" value="MDP9829419.1"/>
    <property type="molecule type" value="Genomic_DNA"/>
</dbReference>
<keyword evidence="2" id="KW-0472">Membrane</keyword>
<organism evidence="3 4">
    <name type="scientific">Kineosporia succinea</name>
    <dbReference type="NCBI Taxonomy" id="84632"/>
    <lineage>
        <taxon>Bacteria</taxon>
        <taxon>Bacillati</taxon>
        <taxon>Actinomycetota</taxon>
        <taxon>Actinomycetes</taxon>
        <taxon>Kineosporiales</taxon>
        <taxon>Kineosporiaceae</taxon>
        <taxon>Kineosporia</taxon>
    </lineage>
</organism>
<feature type="compositionally biased region" description="Low complexity" evidence="1">
    <location>
        <begin position="1"/>
        <end position="25"/>
    </location>
</feature>
<accession>A0ABT9P9P6</accession>
<dbReference type="RefSeq" id="WP_307247583.1">
    <property type="nucleotide sequence ID" value="NZ_JAUSQZ010000001.1"/>
</dbReference>
<evidence type="ECO:0000256" key="2">
    <source>
        <dbReference type="SAM" id="Phobius"/>
    </source>
</evidence>
<sequence length="178" mass="18765">MSDFVTPPVTTPGATRTTNTRPGRGYEAQPPIVRTASRKRTILATLGAAAALAAGTMVFAGVGQAQAAVDTMPTVHAEQGPVRTPSGRVRCTGPGEWHATAFVPTTRREHGKHWAQVSIQYRHGGRATIAGTASRTSRVVPVTFCITPSKVQGGHGPIRGIATDLVDGRSRSFPISFR</sequence>
<evidence type="ECO:0000313" key="4">
    <source>
        <dbReference type="Proteomes" id="UP001235712"/>
    </source>
</evidence>
<evidence type="ECO:0000313" key="3">
    <source>
        <dbReference type="EMBL" id="MDP9829419.1"/>
    </source>
</evidence>